<dbReference type="Pfam" id="PF00271">
    <property type="entry name" value="Helicase_C"/>
    <property type="match status" value="1"/>
</dbReference>
<dbReference type="SUPFAM" id="SSF52540">
    <property type="entry name" value="P-loop containing nucleoside triphosphate hydrolases"/>
    <property type="match status" value="2"/>
</dbReference>
<evidence type="ECO:0000256" key="1">
    <source>
        <dbReference type="SAM" id="MobiDB-lite"/>
    </source>
</evidence>
<feature type="domain" description="Helicase C-terminal" evidence="2">
    <location>
        <begin position="835"/>
        <end position="999"/>
    </location>
</feature>
<gene>
    <name evidence="3" type="ORF">XF1B_04800</name>
</gene>
<dbReference type="InterPro" id="IPR001650">
    <property type="entry name" value="Helicase_C-like"/>
</dbReference>
<feature type="region of interest" description="Disordered" evidence="1">
    <location>
        <begin position="88"/>
        <end position="113"/>
    </location>
</feature>
<dbReference type="CDD" id="cd18785">
    <property type="entry name" value="SF2_C"/>
    <property type="match status" value="1"/>
</dbReference>
<sequence length="1131" mass="124749">MIIGKKAATPAEVRQAVLDSLRSELVGPSAGYPLVQLNGEEILRPQDPPRYRYACGILFPRGVTYSGSLGAADDAAGIDAADDITPEEEAISDKASDEAAATETAVDDTPEVDGEMDATSMFLPSSMGFSFLADVAGGIRIEASWGTYSKREIDGYPGVLQPEGVKPGRKSELWFRIPGSKTITLSAKDLESGRYREKISGTASEGDLYLDVVSRPWNGRRLITMTLINGTPTSKPINEKCFFQCGCAVFPEGHSRIHPYPGRPEQDQDPEERSLSLLYRHRPNYAIGHGCSVDWSIEQSVVAEIRTDVLPVFEQAPILPRDTLDKVELSMKRLADGDRAEVVSACSALAEEYRKWIAEQEKKIAADGLLTPELKETAERHMEVCRECLARIESGTTILAKNDMALDAFRLMNRAMREQRDHYELSVRGRQWEEGSSGLPSAKPDYVQPVYSDTKWRPFQLAFILMNIRGFAEPGHADRKVVDVIWFPTGGGKTEAYLGLAAFVILLRRLQDADDAGTTVLMRYTLRLLTTQQFQRAASLICAMELIRRADPQRFGAVPITIGLWLGGAVTPNRHSDAVQQYSRLSREGGANPFVVLACPWCGAQMGPQRYGSVTRVFGYKLEKQSGTDGRVRFVCDDAVCDFSGPAGLPLDVVDEGIYERPPTLVIGTVDKFAMMPWEPKSRSLFGIDNPETAGPPTLIIQDELHLISGPLGSMVGHYETVIDEFTTHPETRIPAKIVASTATIARAEEQIKNVYGRKAKLFPPQGLVAGESFFAFEGEPAAGRTYVGVLATALPSHVTAQKVVLATLLQATALVDGPNTAIDPYWTLMVYFNSLRELGRASTLVQADIREHLNSLWDRIGLMEAMLPGSKPLRRFINNFDELTSRLRSSDIPAILQKLFNPKGKDVVDLCYATNMIQVGLDVPRLSLMCVVGQPKGASEYIQASSRVGRGKGTPGLVVTNYNPFKPRDRSHFESFRSFHENAYKFVEATSVTPFSIPVCERAIHALAVSLARFRYPELRENPTRGVAARRADIVRTIVERIKVVAPDELVRATAILDRFLNDWERRKPQSYGGIGGQQDDPLLWPAGKPIRPDIAYLGPRLKQTPSSMRNVDAECVAVPIQAYGPEETP</sequence>
<dbReference type="Gene3D" id="3.40.50.300">
    <property type="entry name" value="P-loop containing nucleotide triphosphate hydrolases"/>
    <property type="match status" value="2"/>
</dbReference>
<reference evidence="3" key="1">
    <citation type="submission" date="2020-05" db="EMBL/GenBank/DDBJ databases">
        <title>Complete genome sequence of Bradyrhizobium diazoefficiens XF1 isolated from soybean nodule.</title>
        <authorList>
            <person name="Noda R."/>
            <person name="Kakizaki K."/>
            <person name="Minamisawa K."/>
        </authorList>
    </citation>
    <scope>NUCLEOTIDE SEQUENCE</scope>
    <source>
        <strain evidence="3">XF1</strain>
    </source>
</reference>
<organism evidence="3">
    <name type="scientific">Bradyrhizobium diazoefficiens</name>
    <dbReference type="NCBI Taxonomy" id="1355477"/>
    <lineage>
        <taxon>Bacteria</taxon>
        <taxon>Pseudomonadati</taxon>
        <taxon>Pseudomonadota</taxon>
        <taxon>Alphaproteobacteria</taxon>
        <taxon>Hyphomicrobiales</taxon>
        <taxon>Nitrobacteraceae</taxon>
        <taxon>Bradyrhizobium</taxon>
    </lineage>
</organism>
<dbReference type="EMBL" id="AP023091">
    <property type="protein sequence ID" value="BCE17799.1"/>
    <property type="molecule type" value="Genomic_DNA"/>
</dbReference>
<dbReference type="PROSITE" id="PS51194">
    <property type="entry name" value="HELICASE_CTER"/>
    <property type="match status" value="1"/>
</dbReference>
<proteinExistence type="predicted"/>
<name>A0A809WTC9_9BRAD</name>
<evidence type="ECO:0000259" key="2">
    <source>
        <dbReference type="PROSITE" id="PS51194"/>
    </source>
</evidence>
<dbReference type="SMART" id="SM00490">
    <property type="entry name" value="HELICc"/>
    <property type="match status" value="1"/>
</dbReference>
<evidence type="ECO:0000313" key="3">
    <source>
        <dbReference type="EMBL" id="BCE17799.1"/>
    </source>
</evidence>
<dbReference type="AlphaFoldDB" id="A0A809WTC9"/>
<dbReference type="InterPro" id="IPR027417">
    <property type="entry name" value="P-loop_NTPase"/>
</dbReference>
<protein>
    <recommendedName>
        <fullName evidence="2">Helicase C-terminal domain-containing protein</fullName>
    </recommendedName>
</protein>
<accession>A0A809WTC9</accession>